<evidence type="ECO:0000313" key="4">
    <source>
        <dbReference type="EMBL" id="CCF59305.1"/>
    </source>
</evidence>
<dbReference type="KEGG" id="kaf:KAFR_0G02740"/>
<keyword evidence="5" id="KW-1185">Reference proteome</keyword>
<dbReference type="PANTHER" id="PTHR31002">
    <property type="entry name" value="SERIPAUPERIN"/>
    <property type="match status" value="1"/>
</dbReference>
<dbReference type="FunCoup" id="H2AY55">
    <property type="interactions" value="84"/>
</dbReference>
<dbReference type="InParanoid" id="H2AY55"/>
<protein>
    <recommendedName>
        <fullName evidence="6">Temperature shock-inducible protein 1</fullName>
    </recommendedName>
</protein>
<dbReference type="eggNOG" id="ENOG502RYU4">
    <property type="taxonomic scope" value="Eukaryota"/>
</dbReference>
<dbReference type="GO" id="GO:0005199">
    <property type="term" value="F:structural constituent of cell wall"/>
    <property type="evidence" value="ECO:0007669"/>
    <property type="project" value="InterPro"/>
</dbReference>
<dbReference type="Pfam" id="PF00399">
    <property type="entry name" value="PIR"/>
    <property type="match status" value="1"/>
</dbReference>
<dbReference type="GeneID" id="13887284"/>
<dbReference type="InterPro" id="IPR050788">
    <property type="entry name" value="Yeast_SRP1/TIP1_CWP"/>
</dbReference>
<gene>
    <name evidence="4" type="primary">KAFR0G02740</name>
    <name evidence="4" type="ORF">KAFR_0G02740</name>
</gene>
<dbReference type="InterPro" id="IPR000420">
    <property type="entry name" value="Yeast_PIR_rpt"/>
</dbReference>
<feature type="signal peptide" evidence="3">
    <location>
        <begin position="1"/>
        <end position="18"/>
    </location>
</feature>
<dbReference type="OrthoDB" id="4069694at2759"/>
<dbReference type="RefSeq" id="XP_003958440.1">
    <property type="nucleotide sequence ID" value="XM_003958391.1"/>
</dbReference>
<comment type="subcellular location">
    <subcellularLocation>
        <location evidence="1">Cell envelope</location>
    </subcellularLocation>
</comment>
<organism evidence="4 5">
    <name type="scientific">Kazachstania africana (strain ATCC 22294 / BCRC 22015 / CBS 2517 / CECT 1963 / NBRC 1671 / NRRL Y-8276)</name>
    <name type="common">Yeast</name>
    <name type="synonym">Kluyveromyces africanus</name>
    <dbReference type="NCBI Taxonomy" id="1071382"/>
    <lineage>
        <taxon>Eukaryota</taxon>
        <taxon>Fungi</taxon>
        <taxon>Dikarya</taxon>
        <taxon>Ascomycota</taxon>
        <taxon>Saccharomycotina</taxon>
        <taxon>Saccharomycetes</taxon>
        <taxon>Saccharomycetales</taxon>
        <taxon>Saccharomycetaceae</taxon>
        <taxon>Kazachstania</taxon>
    </lineage>
</organism>
<dbReference type="GO" id="GO:0009277">
    <property type="term" value="C:fungal-type cell wall"/>
    <property type="evidence" value="ECO:0007669"/>
    <property type="project" value="TreeGrafter"/>
</dbReference>
<dbReference type="HOGENOM" id="CLU_071083_0_0_1"/>
<dbReference type="GO" id="GO:0031505">
    <property type="term" value="P:fungal-type cell wall organization"/>
    <property type="evidence" value="ECO:0007669"/>
    <property type="project" value="TreeGrafter"/>
</dbReference>
<dbReference type="PROSITE" id="PS50256">
    <property type="entry name" value="PIR_REPEAT_2"/>
    <property type="match status" value="1"/>
</dbReference>
<evidence type="ECO:0000256" key="2">
    <source>
        <dbReference type="ARBA" id="ARBA00022729"/>
    </source>
</evidence>
<evidence type="ECO:0000256" key="3">
    <source>
        <dbReference type="SAM" id="SignalP"/>
    </source>
</evidence>
<accession>H2AY55</accession>
<dbReference type="Proteomes" id="UP000005220">
    <property type="component" value="Chromosome 7"/>
</dbReference>
<dbReference type="AlphaFoldDB" id="H2AY55"/>
<sequence length="195" mass="19067">MNSKIAATLLAITSVAYAQTAYQAAEAEALINDLGSNVSEYMALISSGELSMSDLPSGVLNLAMAIMSATDSSYTTLLADVDYAGVDSMITKLSWYSSRLLPEIESIYSAEGGASSAAATSAAASSAATSSAAASSAAASSTKATTATTVAAVSQIDDGQIQASTAAVSEQTANGAVKAAAGMGAGALAAAALLL</sequence>
<dbReference type="GO" id="GO:0000324">
    <property type="term" value="C:fungal-type vacuole"/>
    <property type="evidence" value="ECO:0007669"/>
    <property type="project" value="TreeGrafter"/>
</dbReference>
<evidence type="ECO:0000313" key="5">
    <source>
        <dbReference type="Proteomes" id="UP000005220"/>
    </source>
</evidence>
<evidence type="ECO:0008006" key="6">
    <source>
        <dbReference type="Google" id="ProtNLM"/>
    </source>
</evidence>
<dbReference type="InterPro" id="IPR000992">
    <property type="entry name" value="SRP1_TIP1"/>
</dbReference>
<evidence type="ECO:0000256" key="1">
    <source>
        <dbReference type="ARBA" id="ARBA00004196"/>
    </source>
</evidence>
<dbReference type="Pfam" id="PF00660">
    <property type="entry name" value="SRP1_TIP1"/>
    <property type="match status" value="1"/>
</dbReference>
<feature type="chain" id="PRO_5003559057" description="Temperature shock-inducible protein 1" evidence="3">
    <location>
        <begin position="19"/>
        <end position="195"/>
    </location>
</feature>
<reference evidence="4 5" key="1">
    <citation type="journal article" date="2011" name="Proc. Natl. Acad. Sci. U.S.A.">
        <title>Evolutionary erosion of yeast sex chromosomes by mating-type switching accidents.</title>
        <authorList>
            <person name="Gordon J.L."/>
            <person name="Armisen D."/>
            <person name="Proux-Wera E."/>
            <person name="Oheigeartaigh S.S."/>
            <person name="Byrne K.P."/>
            <person name="Wolfe K.H."/>
        </authorList>
    </citation>
    <scope>NUCLEOTIDE SEQUENCE [LARGE SCALE GENOMIC DNA]</scope>
    <source>
        <strain evidence="5">ATCC 22294 / BCRC 22015 / CBS 2517 / CECT 1963 / NBRC 1671 / NRRL Y-8276</strain>
    </source>
</reference>
<dbReference type="STRING" id="1071382.H2AY55"/>
<keyword evidence="2 3" id="KW-0732">Signal</keyword>
<dbReference type="PANTHER" id="PTHR31002:SF34">
    <property type="entry name" value="CELL WALL PROTEIN CWP1-RELATED"/>
    <property type="match status" value="1"/>
</dbReference>
<dbReference type="EMBL" id="HE650827">
    <property type="protein sequence ID" value="CCF59305.1"/>
    <property type="molecule type" value="Genomic_DNA"/>
</dbReference>
<name>H2AY55_KAZAF</name>
<proteinExistence type="predicted"/>